<dbReference type="Pfam" id="PF00005">
    <property type="entry name" value="ABC_tran"/>
    <property type="match status" value="2"/>
</dbReference>
<dbReference type="Pfam" id="PF01058">
    <property type="entry name" value="Oxidored_q6"/>
    <property type="match status" value="1"/>
</dbReference>
<feature type="transmembrane region" description="Helical" evidence="10">
    <location>
        <begin position="1121"/>
        <end position="1143"/>
    </location>
</feature>
<dbReference type="GO" id="GO:0005319">
    <property type="term" value="F:lipid transporter activity"/>
    <property type="evidence" value="ECO:0007669"/>
    <property type="project" value="TreeGrafter"/>
</dbReference>
<keyword evidence="5" id="KW-0547">Nucleotide-binding</keyword>
<feature type="transmembrane region" description="Helical" evidence="10">
    <location>
        <begin position="260"/>
        <end position="286"/>
    </location>
</feature>
<evidence type="ECO:0000256" key="9">
    <source>
        <dbReference type="RuleBase" id="RU004464"/>
    </source>
</evidence>
<feature type="transmembrane region" description="Helical" evidence="10">
    <location>
        <begin position="365"/>
        <end position="386"/>
    </location>
</feature>
<dbReference type="InterPro" id="IPR026082">
    <property type="entry name" value="ABCA"/>
</dbReference>
<dbReference type="InterPro" id="IPR027417">
    <property type="entry name" value="P-loop_NTPase"/>
</dbReference>
<dbReference type="Proteomes" id="UP000268350">
    <property type="component" value="Unassembled WGS sequence"/>
</dbReference>
<evidence type="ECO:0000256" key="10">
    <source>
        <dbReference type="SAM" id="Phobius"/>
    </source>
</evidence>
<dbReference type="OrthoDB" id="7857434at2759"/>
<dbReference type="EMBL" id="OUUW01000011">
    <property type="protein sequence ID" value="SPP86477.1"/>
    <property type="molecule type" value="Genomic_DNA"/>
</dbReference>
<evidence type="ECO:0000256" key="7">
    <source>
        <dbReference type="ARBA" id="ARBA00023027"/>
    </source>
</evidence>
<sequence>MVKEQVNFQSNVFMPEIRVGFAPNTTVGIQKLMKSALGELSLAGDKIIGFENCDILRIQAYTQHHIASVCFHNIDESKSGLPLKLNFAIIMASEFRNYEKTWLGDNWKLGISYNRHSFDEREAQDDGTTGYIREGFVPLQYYISSEYLKIASVVSELPEVFLRRFDAAGNGFNILGKVDTSAILLFLLGFIYPVTMLTKQIVEERELGQVFLQKGTNLGKTLRIASWYFSGLCQFLVTSVLITVMLKIEWNGTSTSLSKCPWYIMLLFISSYMFAAVGFAILMSAIVHNTKLALVSVPICWIVVPLSFLSEKTLELDNSYLTSILLCNVTMIQGLQKMIYFEGYPSILGARQYLFSTVTGSDIELLTVIGCFYFQAFSYVLLALFVSDYTFGCHQVNSEQKSDPEPEIIQQTENIDELINGVSEVQKKSDATIEFRNVWKKLSDQFVVKNFSLKVYQGEVVALLGHNASGKYTIINMASGLLLPSSGKIFMCDRDMAKFQNFKHVGHAIHRIETHTEFNVLEHLMFFCRLRGLKHNEAREETLLFLRSMKMEDLETTPVRFLTSGQKRILHTLCSFAGRTRIVLLHNPLEGVDEDKTKLFLHFFQELKKNRTILLTTHSPTEARNLADRIAILSNGRLRYCGTENMFFKKFKDGYRLLFFAKEQCDIGKLTMFLEYYVPGVQLESQLGDCTTFVIMYTRLSELTSLLDDLQKRKGDLNINSFYLKDYNFDDIYYNVLKTEQMEYAAANIEEFNELIYRIREDRQSRLDLSKKQINPLWCKHTLIVLHKCLIRDIRFYSLPMLQIFLPTLMAIWALSIPYLRHNIEIKPFPVSRFGTATTLVQVKATSWPLTTAGNKYASEGATKLEADKDIMEYMRNSCADHHMLTDMKFIAAAIFHDNKVEALFNNKWLHTAPNSLALVMNVLAFALVDSDSRIYVEMEPLPYTTAHAVQLDYGIESNTLIFNITLCFCFGFIWTLPLLYFTLWRGSRYVQIEVIAGMPSCRLSMASFVYEVLKVVICCSPLNLAIIFVHHDILMNMEAFSIVTYVRMFEFTPATLEKTALLSWDLHPHFALIHNLMRSNKFNDITGLCSDQQTYETSVHLEQCQKKPDCCDKSARDFQIFYSFMSTYLLILVVWILIYICFHLQRVKRVPRRQNGLWNFNSDSQYDQNVSHVGQRKELDITWIREKSRTRTLERQSIKAKPIHVENLGVFFGLNVALKHINFMVEWYQILCICGQNGAGKTVLIKALLGSYFHQTGNISGFINQPSQEENCIHATFRAQFDEMVNPLTVLETIEMVLQIRGLLHLNLKNVSLALCRIFDIYNFRLFPIGSCSLGVQQRLRNAIALSGYADLVLLDEPFNHLDVVSKHNIHNLMEALCRHGYSVVCTCSNTVDCQTAPRIAKLNSSSISAFGERQELMDKNSNYYVVEAQIDILKLTDRTFRTELLYQTFTDVDGSIQTMIKEDQQCKKMLRSAILSKTVPKCLQIATQNANALSVVPGFFVRRQQTLPVVDPSQTLEKKGYSPFGTKQASVAEWSLARLDDLLNWGRKGSIWPLTFGLACCAVEMMHIAAPRYDMDRYGVVFRASPRQADVIIVAGTLTNKMAPALRKVYDQMPEPRWVISMGSCANGGGYYHYSYSVVRGCDRIIPVDIYVPGCPPTAEALMYGVLQLQKKVKRMKTLQMWYRK</sequence>
<keyword evidence="7 9" id="KW-0520">NAD</keyword>
<dbReference type="NCBIfam" id="TIGR01957">
    <property type="entry name" value="nuoB_fam"/>
    <property type="match status" value="1"/>
</dbReference>
<evidence type="ECO:0000256" key="3">
    <source>
        <dbReference type="ARBA" id="ARBA00022448"/>
    </source>
</evidence>
<feature type="domain" description="ABC transporter" evidence="11">
    <location>
        <begin position="433"/>
        <end position="660"/>
    </location>
</feature>
<dbReference type="FunFam" id="3.40.50.12280:FF:000001">
    <property type="entry name" value="NADH-quinone oxidoreductase subunit B 2"/>
    <property type="match status" value="1"/>
</dbReference>
<dbReference type="SUPFAM" id="SSF56770">
    <property type="entry name" value="HydA/Nqo6-like"/>
    <property type="match status" value="1"/>
</dbReference>
<dbReference type="GO" id="GO:0051539">
    <property type="term" value="F:4 iron, 4 sulfur cluster binding"/>
    <property type="evidence" value="ECO:0007669"/>
    <property type="project" value="UniProtKB-KW"/>
</dbReference>
<reference evidence="13" key="1">
    <citation type="submission" date="2018-01" db="EMBL/GenBank/DDBJ databases">
        <authorList>
            <person name="Alioto T."/>
            <person name="Alioto T."/>
        </authorList>
    </citation>
    <scope>NUCLEOTIDE SEQUENCE [LARGE SCALE GENOMIC DNA]</scope>
</reference>
<dbReference type="HAMAP" id="MF_01356">
    <property type="entry name" value="NDH1_NuoB"/>
    <property type="match status" value="1"/>
</dbReference>
<name>A0A3B0JWL6_DROGU</name>
<dbReference type="GO" id="GO:0046872">
    <property type="term" value="F:metal ion binding"/>
    <property type="evidence" value="ECO:0007669"/>
    <property type="project" value="UniProtKB-KW"/>
</dbReference>
<keyword evidence="9" id="KW-0004">4Fe-4S</keyword>
<keyword evidence="10" id="KW-0472">Membrane</keyword>
<gene>
    <name evidence="12" type="ORF">DGUA_6G008679</name>
</gene>
<protein>
    <recommendedName>
        <fullName evidence="8">Probable NADH dehydrogenase [ubiquinone] iron-sulfur protein 7, mitochondrial</fullName>
    </recommendedName>
</protein>
<dbReference type="PROSITE" id="PS01150">
    <property type="entry name" value="COMPLEX1_20K"/>
    <property type="match status" value="1"/>
</dbReference>
<feature type="transmembrane region" description="Helical" evidence="10">
    <location>
        <begin position="227"/>
        <end position="248"/>
    </location>
</feature>
<dbReference type="SUPFAM" id="SSF52540">
    <property type="entry name" value="P-loop containing nucleoside triphosphate hydrolases"/>
    <property type="match status" value="2"/>
</dbReference>
<evidence type="ECO:0000256" key="4">
    <source>
        <dbReference type="ARBA" id="ARBA00022737"/>
    </source>
</evidence>
<dbReference type="InterPro" id="IPR006137">
    <property type="entry name" value="NADH_UbQ_OxRdtase-like_20kDa"/>
</dbReference>
<keyword evidence="9" id="KW-0411">Iron-sulfur</keyword>
<dbReference type="PANTHER" id="PTHR19229">
    <property type="entry name" value="ATP-BINDING CASSETTE TRANSPORTER SUBFAMILY A ABCA"/>
    <property type="match status" value="1"/>
</dbReference>
<dbReference type="InterPro" id="IPR003439">
    <property type="entry name" value="ABC_transporter-like_ATP-bd"/>
</dbReference>
<keyword evidence="10" id="KW-1133">Transmembrane helix</keyword>
<accession>A0A3B0JWL6</accession>
<dbReference type="GO" id="GO:0016020">
    <property type="term" value="C:membrane"/>
    <property type="evidence" value="ECO:0007669"/>
    <property type="project" value="InterPro"/>
</dbReference>
<feature type="transmembrane region" description="Helical" evidence="10">
    <location>
        <begin position="292"/>
        <end position="309"/>
    </location>
</feature>
<keyword evidence="6" id="KW-0067">ATP-binding</keyword>
<dbReference type="InterPro" id="IPR006138">
    <property type="entry name" value="NADH_UQ_OxRdtase_20Kd_su"/>
</dbReference>
<evidence type="ECO:0000256" key="8">
    <source>
        <dbReference type="ARBA" id="ARBA00071853"/>
    </source>
</evidence>
<keyword evidence="9" id="KW-0408">Iron</keyword>
<proteinExistence type="inferred from homology"/>
<dbReference type="InterPro" id="IPR003593">
    <property type="entry name" value="AAA+_ATPase"/>
</dbReference>
<dbReference type="OMA" id="WGFIYIR"/>
<dbReference type="GO" id="GO:0016887">
    <property type="term" value="F:ATP hydrolysis activity"/>
    <property type="evidence" value="ECO:0007669"/>
    <property type="project" value="InterPro"/>
</dbReference>
<comment type="subunit">
    <text evidence="2">Complex I is composed of 45 different subunits This is a component of the iron-sulfur (IP) fragment of the enzyme.</text>
</comment>
<dbReference type="GO" id="GO:0140359">
    <property type="term" value="F:ABC-type transporter activity"/>
    <property type="evidence" value="ECO:0007669"/>
    <property type="project" value="InterPro"/>
</dbReference>
<dbReference type="GO" id="GO:0048038">
    <property type="term" value="F:quinone binding"/>
    <property type="evidence" value="ECO:0007669"/>
    <property type="project" value="InterPro"/>
</dbReference>
<dbReference type="SMART" id="SM00382">
    <property type="entry name" value="AAA"/>
    <property type="match status" value="2"/>
</dbReference>
<dbReference type="Gene3D" id="3.40.50.300">
    <property type="entry name" value="P-loop containing nucleotide triphosphate hydrolases"/>
    <property type="match status" value="2"/>
</dbReference>
<keyword evidence="3" id="KW-0813">Transport</keyword>
<comment type="similarity">
    <text evidence="1 9">Belongs to the complex I 20 kDa subunit family.</text>
</comment>
<feature type="transmembrane region" description="Helical" evidence="10">
    <location>
        <begin position="961"/>
        <end position="982"/>
    </location>
</feature>
<evidence type="ECO:0000256" key="2">
    <source>
        <dbReference type="ARBA" id="ARBA00011163"/>
    </source>
</evidence>
<evidence type="ECO:0000256" key="1">
    <source>
        <dbReference type="ARBA" id="ARBA00009173"/>
    </source>
</evidence>
<organism evidence="12 13">
    <name type="scientific">Drosophila guanche</name>
    <name type="common">Fruit fly</name>
    <dbReference type="NCBI Taxonomy" id="7266"/>
    <lineage>
        <taxon>Eukaryota</taxon>
        <taxon>Metazoa</taxon>
        <taxon>Ecdysozoa</taxon>
        <taxon>Arthropoda</taxon>
        <taxon>Hexapoda</taxon>
        <taxon>Insecta</taxon>
        <taxon>Pterygota</taxon>
        <taxon>Neoptera</taxon>
        <taxon>Endopterygota</taxon>
        <taxon>Diptera</taxon>
        <taxon>Brachycera</taxon>
        <taxon>Muscomorpha</taxon>
        <taxon>Ephydroidea</taxon>
        <taxon>Drosophilidae</taxon>
        <taxon>Drosophila</taxon>
        <taxon>Sophophora</taxon>
    </lineage>
</organism>
<keyword evidence="10" id="KW-0812">Transmembrane</keyword>
<keyword evidence="13" id="KW-1185">Reference proteome</keyword>
<dbReference type="PANTHER" id="PTHR19229:SF36">
    <property type="entry name" value="ATP-BINDING CASSETTE SUB-FAMILY A MEMBER 2"/>
    <property type="match status" value="1"/>
</dbReference>
<dbReference type="GO" id="GO:0005524">
    <property type="term" value="F:ATP binding"/>
    <property type="evidence" value="ECO:0007669"/>
    <property type="project" value="UniProtKB-KW"/>
</dbReference>
<dbReference type="NCBIfam" id="NF005012">
    <property type="entry name" value="PRK06411.1"/>
    <property type="match status" value="1"/>
</dbReference>
<evidence type="ECO:0000259" key="11">
    <source>
        <dbReference type="PROSITE" id="PS50893"/>
    </source>
</evidence>
<dbReference type="Gene3D" id="3.40.50.12280">
    <property type="match status" value="1"/>
</dbReference>
<feature type="domain" description="ABC transporter" evidence="11">
    <location>
        <begin position="1204"/>
        <end position="1431"/>
    </location>
</feature>
<feature type="transmembrane region" description="Helical" evidence="10">
    <location>
        <begin position="1009"/>
        <end position="1030"/>
    </location>
</feature>
<dbReference type="GO" id="GO:0008137">
    <property type="term" value="F:NADH dehydrogenase (ubiquinone) activity"/>
    <property type="evidence" value="ECO:0007669"/>
    <property type="project" value="InterPro"/>
</dbReference>
<keyword evidence="4" id="KW-0677">Repeat</keyword>
<evidence type="ECO:0000313" key="13">
    <source>
        <dbReference type="Proteomes" id="UP000268350"/>
    </source>
</evidence>
<evidence type="ECO:0000313" key="12">
    <source>
        <dbReference type="EMBL" id="SPP86477.1"/>
    </source>
</evidence>
<keyword evidence="9" id="KW-0479">Metal-binding</keyword>
<evidence type="ECO:0000256" key="5">
    <source>
        <dbReference type="ARBA" id="ARBA00022741"/>
    </source>
</evidence>
<dbReference type="PROSITE" id="PS50893">
    <property type="entry name" value="ABC_TRANSPORTER_2"/>
    <property type="match status" value="2"/>
</dbReference>
<evidence type="ECO:0000256" key="6">
    <source>
        <dbReference type="ARBA" id="ARBA00022840"/>
    </source>
</evidence>